<dbReference type="InterPro" id="IPR025398">
    <property type="entry name" value="DUF4371"/>
</dbReference>
<evidence type="ECO:0000313" key="2">
    <source>
        <dbReference type="EMBL" id="PVH38567.1"/>
    </source>
</evidence>
<dbReference type="PANTHER" id="PTHR11697:SF230">
    <property type="entry name" value="ZINC FINGER, MYM DOMAIN CONTAINING 1"/>
    <property type="match status" value="1"/>
</dbReference>
<proteinExistence type="predicted"/>
<gene>
    <name evidence="2" type="ORF">PAHAL_5G290700</name>
</gene>
<dbReference type="EMBL" id="CM008050">
    <property type="protein sequence ID" value="PVH38567.1"/>
    <property type="molecule type" value="Genomic_DNA"/>
</dbReference>
<organism evidence="2">
    <name type="scientific">Panicum hallii</name>
    <dbReference type="NCBI Taxonomy" id="206008"/>
    <lineage>
        <taxon>Eukaryota</taxon>
        <taxon>Viridiplantae</taxon>
        <taxon>Streptophyta</taxon>
        <taxon>Embryophyta</taxon>
        <taxon>Tracheophyta</taxon>
        <taxon>Spermatophyta</taxon>
        <taxon>Magnoliopsida</taxon>
        <taxon>Liliopsida</taxon>
        <taxon>Poales</taxon>
        <taxon>Poaceae</taxon>
        <taxon>PACMAD clade</taxon>
        <taxon>Panicoideae</taxon>
        <taxon>Panicodae</taxon>
        <taxon>Paniceae</taxon>
        <taxon>Panicinae</taxon>
        <taxon>Panicum</taxon>
        <taxon>Panicum sect. Panicum</taxon>
    </lineage>
</organism>
<dbReference type="Gramene" id="PVH38567">
    <property type="protein sequence ID" value="PVH38567"/>
    <property type="gene ID" value="PAHAL_5G290700"/>
</dbReference>
<reference evidence="2" key="1">
    <citation type="submission" date="2018-04" db="EMBL/GenBank/DDBJ databases">
        <title>WGS assembly of Panicum hallii.</title>
        <authorList>
            <person name="Lovell J."/>
            <person name="Jenkins J."/>
            <person name="Lowry D."/>
            <person name="Mamidi S."/>
            <person name="Sreedasyam A."/>
            <person name="Weng X."/>
            <person name="Barry K."/>
            <person name="Bonette J."/>
            <person name="Campitelli B."/>
            <person name="Daum C."/>
            <person name="Gordon S."/>
            <person name="Gould B."/>
            <person name="Lipzen A."/>
            <person name="Macqueen A."/>
            <person name="Palacio-Mejia J."/>
            <person name="Plott C."/>
            <person name="Shakirov E."/>
            <person name="Shu S."/>
            <person name="Yoshinaga Y."/>
            <person name="Zane M."/>
            <person name="Rokhsar D."/>
            <person name="Grimwood J."/>
            <person name="Schmutz J."/>
            <person name="Juenger T."/>
        </authorList>
    </citation>
    <scope>NUCLEOTIDE SEQUENCE [LARGE SCALE GENOMIC DNA]</scope>
    <source>
        <strain evidence="2">FIL2</strain>
    </source>
</reference>
<dbReference type="Proteomes" id="UP000243499">
    <property type="component" value="Chromosome 5"/>
</dbReference>
<dbReference type="InterPro" id="IPR012337">
    <property type="entry name" value="RNaseH-like_sf"/>
</dbReference>
<name>A0A2T8ILL2_9POAL</name>
<protein>
    <recommendedName>
        <fullName evidence="1">TTF-type domain-containing protein</fullName>
    </recommendedName>
</protein>
<evidence type="ECO:0000259" key="1">
    <source>
        <dbReference type="SMART" id="SM00597"/>
    </source>
</evidence>
<dbReference type="GO" id="GO:0046983">
    <property type="term" value="F:protein dimerization activity"/>
    <property type="evidence" value="ECO:0007669"/>
    <property type="project" value="InterPro"/>
</dbReference>
<dbReference type="InterPro" id="IPR006580">
    <property type="entry name" value="Znf_TTF"/>
</dbReference>
<dbReference type="SMART" id="SM00597">
    <property type="entry name" value="ZnF_TTF"/>
    <property type="match status" value="1"/>
</dbReference>
<dbReference type="PANTHER" id="PTHR11697">
    <property type="entry name" value="GENERAL TRANSCRIPTION FACTOR 2-RELATED ZINC FINGER PROTEIN"/>
    <property type="match status" value="1"/>
</dbReference>
<dbReference type="AlphaFoldDB" id="A0A2T8ILL2"/>
<sequence>MPPAPPPPVPEKEPIYDINQLPLDPGERQSIANYPVNDQDAVRRAYIIKGPYQPYAHDFDNDSRKIGGKDRKFNPLWFYKYPWIEYSVKKEASFCFVCYLFGKGRSKTSAFVDGGWNNWNRTDALDIHVGGVTSAHNAAQERYNLFMTPHGAIDDKIVKVDSEERRLYKMRLTYSLRCLRFLLQQGLAFRGHDESEESSNRGNFIELLKWLAANNEEVDKYVLKNAPYNCTLTSPDIQKEIIQCSAMETRDQIIKEIGDDHFTILANESSDVSHKEQLALCVRYIDKSGRPCERYLGIVHVDDTTSSSLKEAIQSLLINNGLTMTQIRGQGYDGASNMKGEIKGLKTLIMKESPSAYYVHCFAHQLQLVLVAVAKDNDDCVWFFDRVSLLLNIIGSSCKHHRMIRDHQYDNVMKALQCGILESGSGLNQEMGLPRPGETRWGSHYKTVVNLIAMYPTIYDVLIALGRDTSARGGWPKIHTMVGVLESFDFIFNAHLMLDILGHTNELSECLQRKDQDILNAMSLVHLAKSKIQQMRSDGWVSFLQRVTIFCNKYGIQVPEMEHNYVPYGRSARFAPDQTNDDHFRREVYIGVIDKISQELDSRFDEVNMELLTCMAALNPADSFASFDANKVHRLAEFYPNEFSSSDLLRLDLQLETFIDDMRKDELFKGINNLVDLSVKLVETKRDKVYHWVYLLIKLVLLLPVSIASVERIFSAMTFIKNKLRNKMGDSLLDHCLMTFIERDIFLKLSEEEIINTFMAIKRRLLETQQRNAHV</sequence>
<feature type="domain" description="TTF-type" evidence="1">
    <location>
        <begin position="69"/>
        <end position="194"/>
    </location>
</feature>
<dbReference type="Pfam" id="PF05699">
    <property type="entry name" value="Dimer_Tnp_hAT"/>
    <property type="match status" value="1"/>
</dbReference>
<dbReference type="InterPro" id="IPR055298">
    <property type="entry name" value="AtLOH3-like"/>
</dbReference>
<dbReference type="InterPro" id="IPR008906">
    <property type="entry name" value="HATC_C_dom"/>
</dbReference>
<dbReference type="SUPFAM" id="SSF53098">
    <property type="entry name" value="Ribonuclease H-like"/>
    <property type="match status" value="1"/>
</dbReference>
<dbReference type="Pfam" id="PF14291">
    <property type="entry name" value="DUF4371"/>
    <property type="match status" value="1"/>
</dbReference>
<accession>A0A2T8ILL2</accession>